<name>A0A2H1V8S1_SPOFR</name>
<proteinExistence type="predicted"/>
<organism evidence="1">
    <name type="scientific">Spodoptera frugiperda</name>
    <name type="common">Fall armyworm</name>
    <dbReference type="NCBI Taxonomy" id="7108"/>
    <lineage>
        <taxon>Eukaryota</taxon>
        <taxon>Metazoa</taxon>
        <taxon>Ecdysozoa</taxon>
        <taxon>Arthropoda</taxon>
        <taxon>Hexapoda</taxon>
        <taxon>Insecta</taxon>
        <taxon>Pterygota</taxon>
        <taxon>Neoptera</taxon>
        <taxon>Endopterygota</taxon>
        <taxon>Lepidoptera</taxon>
        <taxon>Glossata</taxon>
        <taxon>Ditrysia</taxon>
        <taxon>Noctuoidea</taxon>
        <taxon>Noctuidae</taxon>
        <taxon>Amphipyrinae</taxon>
        <taxon>Spodoptera</taxon>
    </lineage>
</organism>
<sequence>MPLSKVALYCLETSAFLVQNIIQSRIGAYPVKQKRRELGEFHTPQHDAHITSEILKSRAHSLEFARLRANNASTLRYYKKKPYAVELRLNLLCSVLERRFDALRLCANEVFVYDQPNQIKVKQTLLQGDKDVFPIQYFVDDQPTQIKTLLQGDKDAFPVQCYADSQPNQHGGRMGGQPESTPVPNFIRCLSRFDVIDMVISQHDPGGVCPGLDHEDPGEDAQQALRVVRHRVSLKLENGWIDLANFGLELFVEFQGRSKGTSHPVIKYSILKYSTYEWWAKLTTEWSPLNVNRCRGRPKRRWRDELNSYDKDWPQKALNREEWKEGREAFALQWDNHG</sequence>
<dbReference type="AlphaFoldDB" id="A0A2H1V8S1"/>
<reference evidence="1" key="1">
    <citation type="submission" date="2016-07" db="EMBL/GenBank/DDBJ databases">
        <authorList>
            <person name="Bretaudeau A."/>
        </authorList>
    </citation>
    <scope>NUCLEOTIDE SEQUENCE</scope>
    <source>
        <strain evidence="1">Rice</strain>
        <tissue evidence="1">Whole body</tissue>
    </source>
</reference>
<accession>A0A2H1V8S1</accession>
<gene>
    <name evidence="1" type="ORF">SFRICE_001349</name>
</gene>
<dbReference type="EMBL" id="ODYU01001261">
    <property type="protein sequence ID" value="SOQ37228.1"/>
    <property type="molecule type" value="Genomic_DNA"/>
</dbReference>
<protein>
    <submittedName>
        <fullName evidence="1">SFRICE_001349</fullName>
    </submittedName>
</protein>
<evidence type="ECO:0000313" key="1">
    <source>
        <dbReference type="EMBL" id="SOQ37228.1"/>
    </source>
</evidence>